<evidence type="ECO:0000313" key="4">
    <source>
        <dbReference type="EMBL" id="VFU02167.1"/>
    </source>
</evidence>
<proteinExistence type="predicted"/>
<gene>
    <name evidence="4" type="primary">Aste57867_25544</name>
    <name evidence="3" type="ORF">As57867_025465</name>
    <name evidence="4" type="ORF">ASTE57867_25544</name>
</gene>
<evidence type="ECO:0000313" key="3">
    <source>
        <dbReference type="EMBL" id="KAF0682317.1"/>
    </source>
</evidence>
<organism evidence="4 5">
    <name type="scientific">Aphanomyces stellatus</name>
    <dbReference type="NCBI Taxonomy" id="120398"/>
    <lineage>
        <taxon>Eukaryota</taxon>
        <taxon>Sar</taxon>
        <taxon>Stramenopiles</taxon>
        <taxon>Oomycota</taxon>
        <taxon>Saprolegniomycetes</taxon>
        <taxon>Saprolegniales</taxon>
        <taxon>Verrucalvaceae</taxon>
        <taxon>Aphanomyces</taxon>
    </lineage>
</organism>
<feature type="compositionally biased region" description="Basic residues" evidence="2">
    <location>
        <begin position="118"/>
        <end position="129"/>
    </location>
</feature>
<feature type="region of interest" description="Disordered" evidence="2">
    <location>
        <begin position="1"/>
        <end position="22"/>
    </location>
</feature>
<reference evidence="3" key="2">
    <citation type="submission" date="2019-06" db="EMBL/GenBank/DDBJ databases">
        <title>Genomics analysis of Aphanomyces spp. identifies a new class of oomycete effector associated with host adaptation.</title>
        <authorList>
            <person name="Gaulin E."/>
        </authorList>
    </citation>
    <scope>NUCLEOTIDE SEQUENCE</scope>
    <source>
        <strain evidence="3">CBS 578.67</strain>
    </source>
</reference>
<evidence type="ECO:0000256" key="2">
    <source>
        <dbReference type="SAM" id="MobiDB-lite"/>
    </source>
</evidence>
<dbReference type="OrthoDB" id="71719at2759"/>
<dbReference type="EMBL" id="VJMH01007546">
    <property type="protein sequence ID" value="KAF0682317.1"/>
    <property type="molecule type" value="Genomic_DNA"/>
</dbReference>
<feature type="region of interest" description="Disordered" evidence="2">
    <location>
        <begin position="100"/>
        <end position="168"/>
    </location>
</feature>
<keyword evidence="5" id="KW-1185">Reference proteome</keyword>
<keyword evidence="1" id="KW-0175">Coiled coil</keyword>
<name>A0A485LTC8_9STRA</name>
<accession>A0A485LTC8</accession>
<dbReference type="EMBL" id="CAADRA010007572">
    <property type="protein sequence ID" value="VFU02167.1"/>
    <property type="molecule type" value="Genomic_DNA"/>
</dbReference>
<feature type="coiled-coil region" evidence="1">
    <location>
        <begin position="55"/>
        <end position="88"/>
    </location>
</feature>
<reference evidence="4 5" key="1">
    <citation type="submission" date="2019-03" db="EMBL/GenBank/DDBJ databases">
        <authorList>
            <person name="Gaulin E."/>
            <person name="Dumas B."/>
        </authorList>
    </citation>
    <scope>NUCLEOTIDE SEQUENCE [LARGE SCALE GENOMIC DNA]</scope>
    <source>
        <strain evidence="4">CBS 568.67</strain>
    </source>
</reference>
<dbReference type="Proteomes" id="UP000332933">
    <property type="component" value="Unassembled WGS sequence"/>
</dbReference>
<feature type="compositionally biased region" description="Polar residues" evidence="2">
    <location>
        <begin position="130"/>
        <end position="149"/>
    </location>
</feature>
<sequence length="168" mass="19203">MKLNPNAPTFVPSWGAPAPPAPTESKAFYEDYGSFDDPNAYGDETYGDYEAPDEINELLAEIERMQIEADLTRELETLKAQGRNEEADLWNKWMLGAPADFDQESTPSFPPHPSSNGHYKKPSHHHQRNHITGNSPRHSPRNHANSPQRNYHHQQPRAIYQPRTVNYN</sequence>
<evidence type="ECO:0000313" key="5">
    <source>
        <dbReference type="Proteomes" id="UP000332933"/>
    </source>
</evidence>
<dbReference type="AlphaFoldDB" id="A0A485LTC8"/>
<evidence type="ECO:0000256" key="1">
    <source>
        <dbReference type="SAM" id="Coils"/>
    </source>
</evidence>
<protein>
    <submittedName>
        <fullName evidence="4">Aste57867_25544 protein</fullName>
    </submittedName>
</protein>